<proteinExistence type="predicted"/>
<reference evidence="1" key="1">
    <citation type="submission" date="2021-01" db="EMBL/GenBank/DDBJ databases">
        <authorList>
            <person name="Corre E."/>
            <person name="Pelletier E."/>
            <person name="Niang G."/>
            <person name="Scheremetjew M."/>
            <person name="Finn R."/>
            <person name="Kale V."/>
            <person name="Holt S."/>
            <person name="Cochrane G."/>
            <person name="Meng A."/>
            <person name="Brown T."/>
            <person name="Cohen L."/>
        </authorList>
    </citation>
    <scope>NUCLEOTIDE SEQUENCE</scope>
    <source>
        <strain evidence="1">Ras09</strain>
    </source>
</reference>
<organism evidence="1">
    <name type="scientific">Strombidium rassoulzadegani</name>
    <dbReference type="NCBI Taxonomy" id="1082188"/>
    <lineage>
        <taxon>Eukaryota</taxon>
        <taxon>Sar</taxon>
        <taxon>Alveolata</taxon>
        <taxon>Ciliophora</taxon>
        <taxon>Intramacronucleata</taxon>
        <taxon>Spirotrichea</taxon>
        <taxon>Oligotrichia</taxon>
        <taxon>Strombidiidae</taxon>
        <taxon>Strombidium</taxon>
    </lineage>
</organism>
<sequence length="217" mass="23208">MLGLLCVVNELVLGHDSFGYLGVEEIHARGDSDDALGVVEDGVEVAEEGLPKNETLVVGESKGDEAFVGVADVDDEGLRRHLKVVAVVDEERDRVVLGEVAAANEYIVEAVVLNPMEELREDHGPQRLGQLDVGAESVKVGVGLIEEEGVLGPVFEARQVRHPEGIDLQLPKLLVGSLQESEGDPWDRVLEVESSQLECGASLGVEVDGEDLSSNLV</sequence>
<name>A0A7S3FV92_9SPIT</name>
<protein>
    <submittedName>
        <fullName evidence="1">Uncharacterized protein</fullName>
    </submittedName>
</protein>
<dbReference type="AlphaFoldDB" id="A0A7S3FV92"/>
<dbReference type="EMBL" id="HBIA01013024">
    <property type="protein sequence ID" value="CAE0234783.1"/>
    <property type="molecule type" value="Transcribed_RNA"/>
</dbReference>
<gene>
    <name evidence="1" type="ORF">SRAS04492_LOCUS6589</name>
</gene>
<accession>A0A7S3FV92</accession>
<evidence type="ECO:0000313" key="1">
    <source>
        <dbReference type="EMBL" id="CAE0234783.1"/>
    </source>
</evidence>